<evidence type="ECO:0000256" key="1">
    <source>
        <dbReference type="ARBA" id="ARBA00004571"/>
    </source>
</evidence>
<dbReference type="Pfam" id="PF07715">
    <property type="entry name" value="Plug"/>
    <property type="match status" value="1"/>
</dbReference>
<evidence type="ECO:0000256" key="5">
    <source>
        <dbReference type="ARBA" id="ARBA00023136"/>
    </source>
</evidence>
<dbReference type="InterPro" id="IPR039426">
    <property type="entry name" value="TonB-dep_rcpt-like"/>
</dbReference>
<name>A0A9X2REE7_9BACT</name>
<dbReference type="Gene3D" id="2.60.40.1120">
    <property type="entry name" value="Carboxypeptidase-like, regulatory domain"/>
    <property type="match status" value="1"/>
</dbReference>
<dbReference type="Proteomes" id="UP001155034">
    <property type="component" value="Unassembled WGS sequence"/>
</dbReference>
<protein>
    <submittedName>
        <fullName evidence="9">TonB-linked SusC/RagA family outer membrane protein</fullName>
    </submittedName>
</protein>
<keyword evidence="3 7" id="KW-1134">Transmembrane beta strand</keyword>
<dbReference type="EMBL" id="JANTYZ010000002">
    <property type="protein sequence ID" value="MCS3864368.1"/>
    <property type="molecule type" value="Genomic_DNA"/>
</dbReference>
<dbReference type="SUPFAM" id="SSF49464">
    <property type="entry name" value="Carboxypeptidase regulatory domain-like"/>
    <property type="match status" value="1"/>
</dbReference>
<dbReference type="Gene3D" id="2.40.170.20">
    <property type="entry name" value="TonB-dependent receptor, beta-barrel domain"/>
    <property type="match status" value="1"/>
</dbReference>
<dbReference type="NCBIfam" id="TIGR04056">
    <property type="entry name" value="OMP_RagA_SusC"/>
    <property type="match status" value="1"/>
</dbReference>
<dbReference type="Pfam" id="PF13715">
    <property type="entry name" value="CarbopepD_reg_2"/>
    <property type="match status" value="1"/>
</dbReference>
<keyword evidence="6 7" id="KW-0998">Cell outer membrane</keyword>
<reference evidence="9" key="1">
    <citation type="submission" date="2022-08" db="EMBL/GenBank/DDBJ databases">
        <title>Genomic Encyclopedia of Type Strains, Phase V (KMG-V): Genome sequencing to study the core and pangenomes of soil and plant-associated prokaryotes.</title>
        <authorList>
            <person name="Whitman W."/>
        </authorList>
    </citation>
    <scope>NUCLEOTIDE SEQUENCE</scope>
    <source>
        <strain evidence="9">SP2016B</strain>
    </source>
</reference>
<accession>A0A9X2REE7</accession>
<dbReference type="RefSeq" id="WP_259083186.1">
    <property type="nucleotide sequence ID" value="NZ_JANTYZ010000002.1"/>
</dbReference>
<keyword evidence="2 7" id="KW-0813">Transport</keyword>
<evidence type="ECO:0000256" key="7">
    <source>
        <dbReference type="PROSITE-ProRule" id="PRU01360"/>
    </source>
</evidence>
<dbReference type="InterPro" id="IPR008969">
    <property type="entry name" value="CarboxyPept-like_regulatory"/>
</dbReference>
<comment type="similarity">
    <text evidence="7">Belongs to the TonB-dependent receptor family.</text>
</comment>
<dbReference type="SUPFAM" id="SSF56935">
    <property type="entry name" value="Porins"/>
    <property type="match status" value="1"/>
</dbReference>
<dbReference type="GO" id="GO:0009279">
    <property type="term" value="C:cell outer membrane"/>
    <property type="evidence" value="ECO:0007669"/>
    <property type="project" value="UniProtKB-SubCell"/>
</dbReference>
<evidence type="ECO:0000256" key="2">
    <source>
        <dbReference type="ARBA" id="ARBA00022448"/>
    </source>
</evidence>
<dbReference type="InterPro" id="IPR023996">
    <property type="entry name" value="TonB-dep_OMP_SusC/RagA"/>
</dbReference>
<dbReference type="InterPro" id="IPR036942">
    <property type="entry name" value="Beta-barrel_TonB_sf"/>
</dbReference>
<evidence type="ECO:0000313" key="9">
    <source>
        <dbReference type="EMBL" id="MCS3864368.1"/>
    </source>
</evidence>
<evidence type="ECO:0000313" key="10">
    <source>
        <dbReference type="Proteomes" id="UP001155034"/>
    </source>
</evidence>
<evidence type="ECO:0000256" key="3">
    <source>
        <dbReference type="ARBA" id="ARBA00022452"/>
    </source>
</evidence>
<sequence>MPPFVSSYSSFKIVLTAVFGVLLACGLPGGVQAVHAQDFEVTGTVVSADNQSPLPGVNIREAGTSRGTVTGPDGGFSLAVDSPQDTLTFSFIGYQTKTVPVDGRSEIRVVLETESQELEGVVVTALGIERQQRSVGYATSSIEAQDLVDVTESNPANLLQGNVPGLVLSSNASGPNSSSSINIRGVSSIAGNNDPLFIVDGVPIDNTVIGGAGKFGGRDGGSALSVVSPENISDISVLKGAGAAALYGTRARDGVVLITTKTGRTSAPGEVSVQYSSTVTAKDVISGFSDFQSQYGQGTQGRAPSNQDAALSAGLSSWGAPLGEVDEAPQFDGTVRPYDDVADRQGFYRTGLSQRHSLSINAGFENTSLRLSASHQNTEGVVPNSGYEQTNINLRGQTRLGGLTADASVTYQNELTDNRTFLNDAARNPNYLISFLPNNIPKSALQPGATEEGVEKQFTSDGLPTNPYWAVNELEADDDKDRILGNVNLNYSINDWLSLQGQTGLDWYSLRRTNVDAFGSAFEPGGSMTEDTYRVWESNSKLLATATPSLTDELSLRLDVGGSLRHRQFEQVGVFGRNFSIPDLETISNTANPTRNYDFSEQQIRSFFGSASFTYRNYLFLTLTTRSDWSSTLPEDNNPFVYPSVSGSFVFTDAFDLPDALSYGKVRASWAEIGGDTDPYRTSLTYGIIGQHQGQALETITQLSVPLLDLKPTSTREIELGFETQFFNDRFGVDFTWYRRSTVDQILDVTVSSASGYTARTANSGEIRNTGVELLLTSIPFSTANWTWDSRVNFAANRSQVESLAPGLDVRVGPENRLATANIAQVVGQPANAIYGNTYVRDDQGRIVHGEDGLPLSGEKEVLGTGAPDWTLGFSNTISYQNVSLDFLIDAKWGGKVFSGTNANAYGNGLHKATLDARAACDEQAGSNGRYLEDCFVGEGVIGSVNGEGEVTVDRQNDVGVRPSEYYGRISGEIAEEFVYDANFIKLRQLRLSYDLPSSVMSRVPVRSASVSVVGRNLFYLYDSVPNISPESSYNSEATPGFEQAGVPQSRSIGASVNLRF</sequence>
<evidence type="ECO:0000259" key="8">
    <source>
        <dbReference type="Pfam" id="PF07715"/>
    </source>
</evidence>
<keyword evidence="5 7" id="KW-0472">Membrane</keyword>
<comment type="caution">
    <text evidence="9">The sequence shown here is derived from an EMBL/GenBank/DDBJ whole genome shotgun (WGS) entry which is preliminary data.</text>
</comment>
<gene>
    <name evidence="9" type="ORF">GGP82_000914</name>
</gene>
<dbReference type="PROSITE" id="PS52016">
    <property type="entry name" value="TONB_DEPENDENT_REC_3"/>
    <property type="match status" value="1"/>
</dbReference>
<dbReference type="AlphaFoldDB" id="A0A9X2REE7"/>
<dbReference type="InterPro" id="IPR012910">
    <property type="entry name" value="Plug_dom"/>
</dbReference>
<dbReference type="InterPro" id="IPR037066">
    <property type="entry name" value="Plug_dom_sf"/>
</dbReference>
<organism evidence="9 10">
    <name type="scientific">Salinibacter ruber</name>
    <dbReference type="NCBI Taxonomy" id="146919"/>
    <lineage>
        <taxon>Bacteria</taxon>
        <taxon>Pseudomonadati</taxon>
        <taxon>Rhodothermota</taxon>
        <taxon>Rhodothermia</taxon>
        <taxon>Rhodothermales</taxon>
        <taxon>Salinibacteraceae</taxon>
        <taxon>Salinibacter</taxon>
    </lineage>
</organism>
<proteinExistence type="inferred from homology"/>
<feature type="domain" description="TonB-dependent receptor plug" evidence="8">
    <location>
        <begin position="132"/>
        <end position="255"/>
    </location>
</feature>
<comment type="subcellular location">
    <subcellularLocation>
        <location evidence="1 7">Cell outer membrane</location>
        <topology evidence="1 7">Multi-pass membrane protein</topology>
    </subcellularLocation>
</comment>
<dbReference type="Gene3D" id="2.170.130.10">
    <property type="entry name" value="TonB-dependent receptor, plug domain"/>
    <property type="match status" value="1"/>
</dbReference>
<keyword evidence="4 7" id="KW-0812">Transmembrane</keyword>
<evidence type="ECO:0000256" key="4">
    <source>
        <dbReference type="ARBA" id="ARBA00022692"/>
    </source>
</evidence>
<evidence type="ECO:0000256" key="6">
    <source>
        <dbReference type="ARBA" id="ARBA00023237"/>
    </source>
</evidence>